<feature type="transmembrane region" description="Helical" evidence="1">
    <location>
        <begin position="39"/>
        <end position="55"/>
    </location>
</feature>
<sequence>MPMIFKIVRYLLLLLFWLISGGQIGSVSPIPFTRKLKIFIYFHLSIFVLSLLIFVM</sequence>
<reference evidence="2" key="1">
    <citation type="submission" date="2018-02" db="EMBL/GenBank/DDBJ databases">
        <title>Rhizophora mucronata_Transcriptome.</title>
        <authorList>
            <person name="Meera S.P."/>
            <person name="Sreeshan A."/>
            <person name="Augustine A."/>
        </authorList>
    </citation>
    <scope>NUCLEOTIDE SEQUENCE</scope>
    <source>
        <tissue evidence="2">Leaf</tissue>
    </source>
</reference>
<proteinExistence type="predicted"/>
<organism evidence="2">
    <name type="scientific">Rhizophora mucronata</name>
    <name type="common">Asiatic mangrove</name>
    <dbReference type="NCBI Taxonomy" id="61149"/>
    <lineage>
        <taxon>Eukaryota</taxon>
        <taxon>Viridiplantae</taxon>
        <taxon>Streptophyta</taxon>
        <taxon>Embryophyta</taxon>
        <taxon>Tracheophyta</taxon>
        <taxon>Spermatophyta</taxon>
        <taxon>Magnoliopsida</taxon>
        <taxon>eudicotyledons</taxon>
        <taxon>Gunneridae</taxon>
        <taxon>Pentapetalae</taxon>
        <taxon>rosids</taxon>
        <taxon>fabids</taxon>
        <taxon>Malpighiales</taxon>
        <taxon>Rhizophoraceae</taxon>
        <taxon>Rhizophora</taxon>
    </lineage>
</organism>
<protein>
    <submittedName>
        <fullName evidence="2">Uncharacterized protein</fullName>
    </submittedName>
</protein>
<accession>A0A2P2IWN3</accession>
<keyword evidence="1" id="KW-0472">Membrane</keyword>
<dbReference type="AlphaFoldDB" id="A0A2P2IWN3"/>
<keyword evidence="1" id="KW-0812">Transmembrane</keyword>
<keyword evidence="1" id="KW-1133">Transmembrane helix</keyword>
<name>A0A2P2IWN3_RHIMU</name>
<dbReference type="EMBL" id="GGEC01005141">
    <property type="protein sequence ID" value="MBW85624.1"/>
    <property type="molecule type" value="Transcribed_RNA"/>
</dbReference>
<evidence type="ECO:0000256" key="1">
    <source>
        <dbReference type="SAM" id="Phobius"/>
    </source>
</evidence>
<evidence type="ECO:0000313" key="2">
    <source>
        <dbReference type="EMBL" id="MBW85624.1"/>
    </source>
</evidence>